<dbReference type="Proteomes" id="UP000193978">
    <property type="component" value="Chromosome"/>
</dbReference>
<organism evidence="1 2">
    <name type="scientific">Methylocystis bryophila</name>
    <dbReference type="NCBI Taxonomy" id="655015"/>
    <lineage>
        <taxon>Bacteria</taxon>
        <taxon>Pseudomonadati</taxon>
        <taxon>Pseudomonadota</taxon>
        <taxon>Alphaproteobacteria</taxon>
        <taxon>Hyphomicrobiales</taxon>
        <taxon>Methylocystaceae</taxon>
        <taxon>Methylocystis</taxon>
    </lineage>
</organism>
<keyword evidence="2" id="KW-1185">Reference proteome</keyword>
<dbReference type="RefSeq" id="WP_085769964.1">
    <property type="nucleotide sequence ID" value="NZ_AP027149.1"/>
</dbReference>
<proteinExistence type="predicted"/>
<gene>
    <name evidence="1" type="ORF">B1812_01185</name>
</gene>
<sequence length="80" mass="9103">MRRSLAKSAEPGPRRSRFQGDWAYDAAFNVPLKGAVFAERLSYVIAPDGGILYVYLDENSHSHSVDTLATVRKWRDEHPR</sequence>
<dbReference type="KEGG" id="mbry:B1812_01185"/>
<protein>
    <submittedName>
        <fullName evidence="1">Uncharacterized protein</fullName>
    </submittedName>
</protein>
<evidence type="ECO:0000313" key="1">
    <source>
        <dbReference type="EMBL" id="ARN79913.1"/>
    </source>
</evidence>
<evidence type="ECO:0000313" key="2">
    <source>
        <dbReference type="Proteomes" id="UP000193978"/>
    </source>
</evidence>
<dbReference type="EMBL" id="CP019948">
    <property type="protein sequence ID" value="ARN79913.1"/>
    <property type="molecule type" value="Genomic_DNA"/>
</dbReference>
<reference evidence="1 2" key="1">
    <citation type="submission" date="2017-02" db="EMBL/GenBank/DDBJ databases">
        <authorList>
            <person name="Peterson S.W."/>
        </authorList>
    </citation>
    <scope>NUCLEOTIDE SEQUENCE [LARGE SCALE GENOMIC DNA]</scope>
    <source>
        <strain evidence="1 2">S285</strain>
    </source>
</reference>
<accession>A0A1W6MQN8</accession>
<dbReference type="AlphaFoldDB" id="A0A1W6MQN8"/>
<name>A0A1W6MQN8_9HYPH</name>